<evidence type="ECO:0000313" key="3">
    <source>
        <dbReference type="Proteomes" id="UP001605036"/>
    </source>
</evidence>
<keyword evidence="3" id="KW-1185">Reference proteome</keyword>
<dbReference type="AlphaFoldDB" id="A0ABD1XR16"/>
<evidence type="ECO:0000256" key="1">
    <source>
        <dbReference type="SAM" id="MobiDB-lite"/>
    </source>
</evidence>
<reference evidence="2 3" key="1">
    <citation type="submission" date="2024-09" db="EMBL/GenBank/DDBJ databases">
        <title>Chromosome-scale assembly of Riccia fluitans.</title>
        <authorList>
            <person name="Paukszto L."/>
            <person name="Sawicki J."/>
            <person name="Karawczyk K."/>
            <person name="Piernik-Szablinska J."/>
            <person name="Szczecinska M."/>
            <person name="Mazdziarz M."/>
        </authorList>
    </citation>
    <scope>NUCLEOTIDE SEQUENCE [LARGE SCALE GENOMIC DNA]</scope>
    <source>
        <strain evidence="2">Rf_01</strain>
        <tissue evidence="2">Aerial parts of the thallus</tissue>
    </source>
</reference>
<protein>
    <submittedName>
        <fullName evidence="2">Uncharacterized protein</fullName>
    </submittedName>
</protein>
<gene>
    <name evidence="2" type="ORF">R1flu_028954</name>
</gene>
<sequence length="194" mass="22344">MVKERNVKRKMEIGDMDKSIERSLKRVKQLGNNVPNLVVPPTNNGLERRWLDQYYVRSTGIFLFISRWTNGSRNRELVHVRMGPKLAKAAVLGRRNAILLLQSEKCRLRSARKQAMYTISSKMLGRQPKLKCRPIYTGPAQHSDPEALQLKSSSDRHARTERSDHELLVVRSHDQQQHVLNVMKRTASDSSCIC</sequence>
<evidence type="ECO:0000313" key="2">
    <source>
        <dbReference type="EMBL" id="KAL2610381.1"/>
    </source>
</evidence>
<accession>A0ABD1XR16</accession>
<organism evidence="2 3">
    <name type="scientific">Riccia fluitans</name>
    <dbReference type="NCBI Taxonomy" id="41844"/>
    <lineage>
        <taxon>Eukaryota</taxon>
        <taxon>Viridiplantae</taxon>
        <taxon>Streptophyta</taxon>
        <taxon>Embryophyta</taxon>
        <taxon>Marchantiophyta</taxon>
        <taxon>Marchantiopsida</taxon>
        <taxon>Marchantiidae</taxon>
        <taxon>Marchantiales</taxon>
        <taxon>Ricciaceae</taxon>
        <taxon>Riccia</taxon>
    </lineage>
</organism>
<proteinExistence type="predicted"/>
<comment type="caution">
    <text evidence="2">The sequence shown here is derived from an EMBL/GenBank/DDBJ whole genome shotgun (WGS) entry which is preliminary data.</text>
</comment>
<name>A0ABD1XR16_9MARC</name>
<dbReference type="Proteomes" id="UP001605036">
    <property type="component" value="Unassembled WGS sequence"/>
</dbReference>
<feature type="compositionally biased region" description="Basic and acidic residues" evidence="1">
    <location>
        <begin position="153"/>
        <end position="163"/>
    </location>
</feature>
<feature type="region of interest" description="Disordered" evidence="1">
    <location>
        <begin position="138"/>
        <end position="163"/>
    </location>
</feature>
<dbReference type="EMBL" id="JBHFFA010000008">
    <property type="protein sequence ID" value="KAL2610381.1"/>
    <property type="molecule type" value="Genomic_DNA"/>
</dbReference>